<reference evidence="2 3" key="1">
    <citation type="submission" date="2019-04" db="EMBL/GenBank/DDBJ databases">
        <title>Microbes associate with the intestines of laboratory mice.</title>
        <authorList>
            <person name="Navarre W."/>
            <person name="Wong E."/>
            <person name="Huang K."/>
            <person name="Tropini C."/>
            <person name="Ng K."/>
            <person name="Yu B."/>
        </authorList>
    </citation>
    <scope>NUCLEOTIDE SEQUENCE [LARGE SCALE GENOMIC DNA]</scope>
    <source>
        <strain evidence="2 3">NM62_B4-13</strain>
    </source>
</reference>
<keyword evidence="1" id="KW-0812">Transmembrane</keyword>
<name>A0A4V3RIV2_STEMA</name>
<gene>
    <name evidence="2" type="ORF">E5352_12985</name>
</gene>
<evidence type="ECO:0008006" key="4">
    <source>
        <dbReference type="Google" id="ProtNLM"/>
    </source>
</evidence>
<proteinExistence type="predicted"/>
<keyword evidence="1" id="KW-1133">Transmembrane helix</keyword>
<keyword evidence="1" id="KW-0472">Membrane</keyword>
<evidence type="ECO:0000313" key="3">
    <source>
        <dbReference type="Proteomes" id="UP000306631"/>
    </source>
</evidence>
<protein>
    <recommendedName>
        <fullName evidence="4">Transmembrane protein</fullName>
    </recommendedName>
</protein>
<feature type="transmembrane region" description="Helical" evidence="1">
    <location>
        <begin position="102"/>
        <end position="120"/>
    </location>
</feature>
<dbReference type="EMBL" id="SRYW01000010">
    <property type="protein sequence ID" value="TGY33450.1"/>
    <property type="molecule type" value="Genomic_DNA"/>
</dbReference>
<feature type="transmembrane region" description="Helical" evidence="1">
    <location>
        <begin position="39"/>
        <end position="57"/>
    </location>
</feature>
<sequence length="131" mass="14290">MPTTVPRVFPPGLRVCVAVVACLPLPAMASDFTGMLTGMTLMLLALVLLVVAPLLLVRRHAWARWLGTGLGGLAMLVGVGTFCVDTWRVLARIRAHTAMPTLLYLGLYIALWLAIAYVIWRLRRRPLPGAS</sequence>
<dbReference type="Proteomes" id="UP000306631">
    <property type="component" value="Unassembled WGS sequence"/>
</dbReference>
<accession>A0A4V3RIV2</accession>
<evidence type="ECO:0000313" key="2">
    <source>
        <dbReference type="EMBL" id="TGY33450.1"/>
    </source>
</evidence>
<organism evidence="2 3">
    <name type="scientific">Stenotrophomonas maltophilia</name>
    <name type="common">Pseudomonas maltophilia</name>
    <name type="synonym">Xanthomonas maltophilia</name>
    <dbReference type="NCBI Taxonomy" id="40324"/>
    <lineage>
        <taxon>Bacteria</taxon>
        <taxon>Pseudomonadati</taxon>
        <taxon>Pseudomonadota</taxon>
        <taxon>Gammaproteobacteria</taxon>
        <taxon>Lysobacterales</taxon>
        <taxon>Lysobacteraceae</taxon>
        <taxon>Stenotrophomonas</taxon>
        <taxon>Stenotrophomonas maltophilia group</taxon>
    </lineage>
</organism>
<dbReference type="AlphaFoldDB" id="A0A4V3RIV2"/>
<evidence type="ECO:0000256" key="1">
    <source>
        <dbReference type="SAM" id="Phobius"/>
    </source>
</evidence>
<feature type="transmembrane region" description="Helical" evidence="1">
    <location>
        <begin position="69"/>
        <end position="90"/>
    </location>
</feature>
<dbReference type="RefSeq" id="WP_136005640.1">
    <property type="nucleotide sequence ID" value="NZ_SRYW01000010.1"/>
</dbReference>
<comment type="caution">
    <text evidence="2">The sequence shown here is derived from an EMBL/GenBank/DDBJ whole genome shotgun (WGS) entry which is preliminary data.</text>
</comment>